<dbReference type="RefSeq" id="WP_117361467.1">
    <property type="nucleotide sequence ID" value="NZ_QURH01001027.1"/>
</dbReference>
<dbReference type="EMBL" id="QURH01001027">
    <property type="protein sequence ID" value="RFU36867.1"/>
    <property type="molecule type" value="Genomic_DNA"/>
</dbReference>
<keyword evidence="2" id="KW-0472">Membrane</keyword>
<keyword evidence="2" id="KW-0812">Transmembrane</keyword>
<accession>A0A372JA46</accession>
<comment type="caution">
    <text evidence="3">The sequence shown here is derived from an EMBL/GenBank/DDBJ whole genome shotgun (WGS) entry which is preliminary data.</text>
</comment>
<dbReference type="OrthoDB" id="3468003at2"/>
<evidence type="ECO:0000256" key="2">
    <source>
        <dbReference type="SAM" id="Phobius"/>
    </source>
</evidence>
<evidence type="ECO:0000256" key="1">
    <source>
        <dbReference type="SAM" id="MobiDB-lite"/>
    </source>
</evidence>
<feature type="non-terminal residue" evidence="3">
    <location>
        <position position="1"/>
    </location>
</feature>
<feature type="compositionally biased region" description="Low complexity" evidence="1">
    <location>
        <begin position="99"/>
        <end position="127"/>
    </location>
</feature>
<protein>
    <submittedName>
        <fullName evidence="3">Uncharacterized protein</fullName>
    </submittedName>
</protein>
<dbReference type="AlphaFoldDB" id="A0A372JA46"/>
<proteinExistence type="predicted"/>
<reference evidence="3 4" key="1">
    <citation type="submission" date="2018-08" db="EMBL/GenBank/DDBJ databases">
        <title>Actinomadura jelena sp. nov., a novel Actinomycete isolated from soil in Chad.</title>
        <authorList>
            <person name="Shi L."/>
        </authorList>
    </citation>
    <scope>NUCLEOTIDE SEQUENCE [LARGE SCALE GENOMIC DNA]</scope>
    <source>
        <strain evidence="3 4">NEAU-G17</strain>
    </source>
</reference>
<gene>
    <name evidence="3" type="ORF">DZF91_35795</name>
</gene>
<feature type="region of interest" description="Disordered" evidence="1">
    <location>
        <begin position="91"/>
        <end position="141"/>
    </location>
</feature>
<feature type="region of interest" description="Disordered" evidence="1">
    <location>
        <begin position="1"/>
        <end position="61"/>
    </location>
</feature>
<keyword evidence="2" id="KW-1133">Transmembrane helix</keyword>
<dbReference type="Proteomes" id="UP000261811">
    <property type="component" value="Unassembled WGS sequence"/>
</dbReference>
<organism evidence="3 4">
    <name type="scientific">Actinomadura logoneensis</name>
    <dbReference type="NCBI Taxonomy" id="2293572"/>
    <lineage>
        <taxon>Bacteria</taxon>
        <taxon>Bacillati</taxon>
        <taxon>Actinomycetota</taxon>
        <taxon>Actinomycetes</taxon>
        <taxon>Streptosporangiales</taxon>
        <taxon>Thermomonosporaceae</taxon>
        <taxon>Actinomadura</taxon>
    </lineage>
</organism>
<sequence length="309" mass="30719">GDGFGGQGQGVADGNGFGGDGGFGGPGGHGGPGGEPGPGGPEGFGPGGGFDQHVAGPPPGKAKKRNLPLIIGGAAVAGVVLIGGGVAAASMFKDDPAPKTKTTAKTNKAAPTASATPSTPATPTLSPVKLKSRTTDPSPLSLNEVFGKSSFRGAGEKYKRTGWNAAKSCDGAVGGTSLTVSVKKGGCSQVLRATYTRGDGKLIGTVGVFNLKTETAAKAAVRAAAAKDAYLKPLPGTGNTKKIGTGLALGTAEARGHYLVMTWVQRPDGKKIADSAHKDVSDFGQQVIQGSGLGVALHFRETEGKPYRS</sequence>
<feature type="compositionally biased region" description="Gly residues" evidence="1">
    <location>
        <begin position="1"/>
        <end position="50"/>
    </location>
</feature>
<evidence type="ECO:0000313" key="4">
    <source>
        <dbReference type="Proteomes" id="UP000261811"/>
    </source>
</evidence>
<name>A0A372JA46_9ACTN</name>
<evidence type="ECO:0000313" key="3">
    <source>
        <dbReference type="EMBL" id="RFU36867.1"/>
    </source>
</evidence>
<feature type="transmembrane region" description="Helical" evidence="2">
    <location>
        <begin position="69"/>
        <end position="92"/>
    </location>
</feature>
<keyword evidence="4" id="KW-1185">Reference proteome</keyword>